<dbReference type="GO" id="GO:0140359">
    <property type="term" value="F:ABC-type transporter activity"/>
    <property type="evidence" value="ECO:0007669"/>
    <property type="project" value="InterPro"/>
</dbReference>
<evidence type="ECO:0000313" key="2">
    <source>
        <dbReference type="EMBL" id="CAA9209640.1"/>
    </source>
</evidence>
<proteinExistence type="predicted"/>
<dbReference type="EMBL" id="CADCSY010000005">
    <property type="protein sequence ID" value="CAA9209640.1"/>
    <property type="molecule type" value="Genomic_DNA"/>
</dbReference>
<name>A0A6J4GXM0_9ACTN</name>
<sequence length="288" mass="30790">MSDARILDRGYRRYDGARLGARGAIGSLTRQSALRALGLRRTFWAKVFPLLSAIIAYLPATVFVGIAALFPDELLDPDAVIPGYGEYYSFITAAIVVFVALVGPEVLCPDRRDGMLGLYLASPLTRDTYLLAKALAVVPVLAIVTVGPPLLLLVGRTFADAGPESFGDFLTVLVRILVSGLAISAAYTAISLAAASLTDRRAVASAGVILLLLVTSVATTVLVELGGSERLLLLNLFLLPFELVQRVYGELGSEPQLATVELVAANAAWTLGAGFLVRERYRRLQVTR</sequence>
<dbReference type="Pfam" id="PF12679">
    <property type="entry name" value="ABC2_membrane_2"/>
    <property type="match status" value="1"/>
</dbReference>
<feature type="transmembrane region" description="Helical" evidence="1">
    <location>
        <begin position="47"/>
        <end position="70"/>
    </location>
</feature>
<protein>
    <submittedName>
        <fullName evidence="2">Uncharacterized protein</fullName>
    </submittedName>
</protein>
<keyword evidence="1" id="KW-0472">Membrane</keyword>
<feature type="transmembrane region" description="Helical" evidence="1">
    <location>
        <begin position="90"/>
        <end position="108"/>
    </location>
</feature>
<accession>A0A6J4GXM0</accession>
<reference evidence="2" key="1">
    <citation type="submission" date="2020-02" db="EMBL/GenBank/DDBJ databases">
        <authorList>
            <person name="Meier V. D."/>
        </authorList>
    </citation>
    <scope>NUCLEOTIDE SEQUENCE</scope>
    <source>
        <strain evidence="2">AVDCRST_MAG20</strain>
    </source>
</reference>
<organism evidence="2">
    <name type="scientific">uncultured Acidimicrobiales bacterium</name>
    <dbReference type="NCBI Taxonomy" id="310071"/>
    <lineage>
        <taxon>Bacteria</taxon>
        <taxon>Bacillati</taxon>
        <taxon>Actinomycetota</taxon>
        <taxon>Acidimicrobiia</taxon>
        <taxon>Acidimicrobiales</taxon>
        <taxon>environmental samples</taxon>
    </lineage>
</organism>
<feature type="transmembrane region" description="Helical" evidence="1">
    <location>
        <begin position="172"/>
        <end position="195"/>
    </location>
</feature>
<dbReference type="AlphaFoldDB" id="A0A6J4GXM0"/>
<gene>
    <name evidence="2" type="ORF">AVDCRST_MAG20-126</name>
</gene>
<keyword evidence="1" id="KW-0812">Transmembrane</keyword>
<keyword evidence="1" id="KW-1133">Transmembrane helix</keyword>
<dbReference type="GO" id="GO:0005886">
    <property type="term" value="C:plasma membrane"/>
    <property type="evidence" value="ECO:0007669"/>
    <property type="project" value="UniProtKB-SubCell"/>
</dbReference>
<feature type="transmembrane region" description="Helical" evidence="1">
    <location>
        <begin position="257"/>
        <end position="277"/>
    </location>
</feature>
<feature type="transmembrane region" description="Helical" evidence="1">
    <location>
        <begin position="202"/>
        <end position="223"/>
    </location>
</feature>
<evidence type="ECO:0000256" key="1">
    <source>
        <dbReference type="SAM" id="Phobius"/>
    </source>
</evidence>
<feature type="transmembrane region" description="Helical" evidence="1">
    <location>
        <begin position="129"/>
        <end position="152"/>
    </location>
</feature>